<dbReference type="SUPFAM" id="SSF48008">
    <property type="entry name" value="GntR ligand-binding domain-like"/>
    <property type="match status" value="1"/>
</dbReference>
<dbReference type="PRINTS" id="PR00035">
    <property type="entry name" value="HTHGNTR"/>
</dbReference>
<dbReference type="InterPro" id="IPR011711">
    <property type="entry name" value="GntR_C"/>
</dbReference>
<dbReference type="InterPro" id="IPR008920">
    <property type="entry name" value="TF_FadR/GntR_C"/>
</dbReference>
<keyword evidence="1" id="KW-0805">Transcription regulation</keyword>
<dbReference type="GO" id="GO:0003700">
    <property type="term" value="F:DNA-binding transcription factor activity"/>
    <property type="evidence" value="ECO:0007669"/>
    <property type="project" value="InterPro"/>
</dbReference>
<dbReference type="PANTHER" id="PTHR43537">
    <property type="entry name" value="TRANSCRIPTIONAL REGULATOR, GNTR FAMILY"/>
    <property type="match status" value="1"/>
</dbReference>
<dbReference type="InterPro" id="IPR000524">
    <property type="entry name" value="Tscrpt_reg_HTH_GntR"/>
</dbReference>
<sequence length="244" mass="27623">MKPIMPPVSAKRPARNASTMNEIIAEENTRKIVRPTTVELVTTAVRQRILSGELAPGEVLRQEALAEELGVSRVPVREAITRLTAEGLLTSVPHKGAYVAELSIDEVKETFDIRLRLEPWIFSEAIPRITEAEIGKAVRLVKEMDNADSGVWGQLNWRLHETLYLPAQRDITLQMLRVLHDRSDRYFRFQAVQVPIREQSHDEHMALIEACRKRDAKLGAKLLEQHVKTAAQQIMSVVQAVVSR</sequence>
<keyword evidence="2" id="KW-0238">DNA-binding</keyword>
<dbReference type="InterPro" id="IPR036390">
    <property type="entry name" value="WH_DNA-bd_sf"/>
</dbReference>
<dbReference type="PROSITE" id="PS50949">
    <property type="entry name" value="HTH_GNTR"/>
    <property type="match status" value="1"/>
</dbReference>
<dbReference type="InterPro" id="IPR036388">
    <property type="entry name" value="WH-like_DNA-bd_sf"/>
</dbReference>
<feature type="domain" description="HTH gntR-type" evidence="4">
    <location>
        <begin position="35"/>
        <end position="102"/>
    </location>
</feature>
<dbReference type="SMART" id="SM00345">
    <property type="entry name" value="HTH_GNTR"/>
    <property type="match status" value="1"/>
</dbReference>
<dbReference type="SUPFAM" id="SSF46785">
    <property type="entry name" value="Winged helix' DNA-binding domain"/>
    <property type="match status" value="1"/>
</dbReference>
<dbReference type="SMART" id="SM00895">
    <property type="entry name" value="FCD"/>
    <property type="match status" value="1"/>
</dbReference>
<evidence type="ECO:0000313" key="5">
    <source>
        <dbReference type="EMBL" id="SMG21154.1"/>
    </source>
</evidence>
<protein>
    <submittedName>
        <fullName evidence="5">Transcriptional regulator, GntR family</fullName>
    </submittedName>
</protein>
<dbReference type="Gene3D" id="1.20.120.530">
    <property type="entry name" value="GntR ligand-binding domain-like"/>
    <property type="match status" value="1"/>
</dbReference>
<dbReference type="EMBL" id="FXAT01000002">
    <property type="protein sequence ID" value="SMG21154.1"/>
    <property type="molecule type" value="Genomic_DNA"/>
</dbReference>
<evidence type="ECO:0000256" key="1">
    <source>
        <dbReference type="ARBA" id="ARBA00023015"/>
    </source>
</evidence>
<proteinExistence type="predicted"/>
<keyword evidence="3" id="KW-0804">Transcription</keyword>
<dbReference type="Gene3D" id="1.10.10.10">
    <property type="entry name" value="Winged helix-like DNA-binding domain superfamily/Winged helix DNA-binding domain"/>
    <property type="match status" value="1"/>
</dbReference>
<evidence type="ECO:0000313" key="6">
    <source>
        <dbReference type="Proteomes" id="UP000193228"/>
    </source>
</evidence>
<gene>
    <name evidence="5" type="ORF">SAMN06265784_10271</name>
</gene>
<accession>A0A1X7J0H7</accession>
<dbReference type="AlphaFoldDB" id="A0A1X7J0H7"/>
<dbReference type="CDD" id="cd07377">
    <property type="entry name" value="WHTH_GntR"/>
    <property type="match status" value="1"/>
</dbReference>
<dbReference type="Pfam" id="PF07729">
    <property type="entry name" value="FCD"/>
    <property type="match status" value="1"/>
</dbReference>
<dbReference type="STRING" id="1515439.SAMN06265784_10271"/>
<name>A0A1X7J0H7_9BURK</name>
<evidence type="ECO:0000256" key="2">
    <source>
        <dbReference type="ARBA" id="ARBA00023125"/>
    </source>
</evidence>
<dbReference type="Proteomes" id="UP000193228">
    <property type="component" value="Unassembled WGS sequence"/>
</dbReference>
<organism evidence="5 6">
    <name type="scientific">Paraburkholderia susongensis</name>
    <dbReference type="NCBI Taxonomy" id="1515439"/>
    <lineage>
        <taxon>Bacteria</taxon>
        <taxon>Pseudomonadati</taxon>
        <taxon>Pseudomonadota</taxon>
        <taxon>Betaproteobacteria</taxon>
        <taxon>Burkholderiales</taxon>
        <taxon>Burkholderiaceae</taxon>
        <taxon>Paraburkholderia</taxon>
    </lineage>
</organism>
<keyword evidence="6" id="KW-1185">Reference proteome</keyword>
<reference evidence="6" key="1">
    <citation type="submission" date="2017-04" db="EMBL/GenBank/DDBJ databases">
        <authorList>
            <person name="Varghese N."/>
            <person name="Submissions S."/>
        </authorList>
    </citation>
    <scope>NUCLEOTIDE SEQUENCE [LARGE SCALE GENOMIC DNA]</scope>
    <source>
        <strain evidence="6">LMG 29540</strain>
    </source>
</reference>
<dbReference type="Pfam" id="PF00392">
    <property type="entry name" value="GntR"/>
    <property type="match status" value="1"/>
</dbReference>
<dbReference type="PANTHER" id="PTHR43537:SF41">
    <property type="entry name" value="TRANSCRIPTIONAL REGULATORY PROTEIN"/>
    <property type="match status" value="1"/>
</dbReference>
<evidence type="ECO:0000259" key="4">
    <source>
        <dbReference type="PROSITE" id="PS50949"/>
    </source>
</evidence>
<dbReference type="GO" id="GO:0003677">
    <property type="term" value="F:DNA binding"/>
    <property type="evidence" value="ECO:0007669"/>
    <property type="project" value="UniProtKB-KW"/>
</dbReference>
<evidence type="ECO:0000256" key="3">
    <source>
        <dbReference type="ARBA" id="ARBA00023163"/>
    </source>
</evidence>